<dbReference type="OrthoDB" id="9813282at2"/>
<dbReference type="KEGG" id="gps:C427_4396"/>
<evidence type="ECO:0000256" key="2">
    <source>
        <dbReference type="ARBA" id="ARBA00022801"/>
    </source>
</evidence>
<dbReference type="InterPro" id="IPR039298">
    <property type="entry name" value="ACOT13"/>
</dbReference>
<dbReference type="InterPro" id="IPR006683">
    <property type="entry name" value="Thioestr_dom"/>
</dbReference>
<feature type="domain" description="Thioesterase" evidence="3">
    <location>
        <begin position="53"/>
        <end position="126"/>
    </location>
</feature>
<dbReference type="NCBIfam" id="TIGR00369">
    <property type="entry name" value="unchar_dom_1"/>
    <property type="match status" value="1"/>
</dbReference>
<dbReference type="PATRIC" id="fig|1129794.4.peg.4377"/>
<keyword evidence="2" id="KW-0378">Hydrolase</keyword>
<evidence type="ECO:0000313" key="5">
    <source>
        <dbReference type="Proteomes" id="UP000011864"/>
    </source>
</evidence>
<protein>
    <recommendedName>
        <fullName evidence="3">Thioesterase domain-containing protein</fullName>
    </recommendedName>
</protein>
<dbReference type="EMBL" id="CP003837">
    <property type="protein sequence ID" value="AGH46498.1"/>
    <property type="molecule type" value="Genomic_DNA"/>
</dbReference>
<evidence type="ECO:0000313" key="4">
    <source>
        <dbReference type="EMBL" id="AGH46498.1"/>
    </source>
</evidence>
<dbReference type="GO" id="GO:0047617">
    <property type="term" value="F:fatty acyl-CoA hydrolase activity"/>
    <property type="evidence" value="ECO:0007669"/>
    <property type="project" value="InterPro"/>
</dbReference>
<sequence>MKNKDKNIEKINNHAPKFIGMLGGQLIDFDNDKKACTFEFTISRDFCHSIDIVQGGFVTAMLDAAMSHAIFICDQEIMNVSSLEIKTSYLAATRAGKLRVEGWVIKQSYKTAFMEGRLYNEDGELTATASSVAKLLRAPKK</sequence>
<name>K7AEV0_9ALTE</name>
<dbReference type="PANTHER" id="PTHR21660:SF1">
    <property type="entry name" value="ACYL-COENZYME A THIOESTERASE 13"/>
    <property type="match status" value="1"/>
</dbReference>
<dbReference type="InterPro" id="IPR003736">
    <property type="entry name" value="PAAI_dom"/>
</dbReference>
<comment type="similarity">
    <text evidence="1">Belongs to the thioesterase PaaI family.</text>
</comment>
<dbReference type="AlphaFoldDB" id="K7AEV0"/>
<accession>K7AEV0</accession>
<dbReference type="STRING" id="1129794.C427_4396"/>
<dbReference type="Pfam" id="PF03061">
    <property type="entry name" value="4HBT"/>
    <property type="match status" value="1"/>
</dbReference>
<reference evidence="4 5" key="1">
    <citation type="journal article" date="2013" name="Genome Announc.">
        <title>Complete Genome Sequence of Glaciecola psychrophila Strain 170T.</title>
        <authorList>
            <person name="Yin J."/>
            <person name="Chen J."/>
            <person name="Liu G."/>
            <person name="Yu Y."/>
            <person name="Song L."/>
            <person name="Wang X."/>
            <person name="Qu X."/>
        </authorList>
    </citation>
    <scope>NUCLEOTIDE SEQUENCE [LARGE SCALE GENOMIC DNA]</scope>
    <source>
        <strain evidence="4 5">170</strain>
    </source>
</reference>
<dbReference type="eggNOG" id="COG2050">
    <property type="taxonomic scope" value="Bacteria"/>
</dbReference>
<organism evidence="4 5">
    <name type="scientific">Paraglaciecola psychrophila 170</name>
    <dbReference type="NCBI Taxonomy" id="1129794"/>
    <lineage>
        <taxon>Bacteria</taxon>
        <taxon>Pseudomonadati</taxon>
        <taxon>Pseudomonadota</taxon>
        <taxon>Gammaproteobacteria</taxon>
        <taxon>Alteromonadales</taxon>
        <taxon>Alteromonadaceae</taxon>
        <taxon>Paraglaciecola</taxon>
    </lineage>
</organism>
<dbReference type="Proteomes" id="UP000011864">
    <property type="component" value="Chromosome"/>
</dbReference>
<dbReference type="RefSeq" id="WP_007641004.1">
    <property type="nucleotide sequence ID" value="NC_020514.1"/>
</dbReference>
<evidence type="ECO:0000259" key="3">
    <source>
        <dbReference type="Pfam" id="PF03061"/>
    </source>
</evidence>
<dbReference type="CDD" id="cd03443">
    <property type="entry name" value="PaaI_thioesterase"/>
    <property type="match status" value="1"/>
</dbReference>
<dbReference type="InterPro" id="IPR029069">
    <property type="entry name" value="HotDog_dom_sf"/>
</dbReference>
<proteinExistence type="inferred from homology"/>
<gene>
    <name evidence="4" type="ORF">C427_4396</name>
</gene>
<dbReference type="PANTHER" id="PTHR21660">
    <property type="entry name" value="THIOESTERASE SUPERFAMILY MEMBER-RELATED"/>
    <property type="match status" value="1"/>
</dbReference>
<keyword evidence="5" id="KW-1185">Reference proteome</keyword>
<evidence type="ECO:0000256" key="1">
    <source>
        <dbReference type="ARBA" id="ARBA00008324"/>
    </source>
</evidence>
<dbReference type="HOGENOM" id="CLU_089876_3_1_6"/>
<dbReference type="SUPFAM" id="SSF54637">
    <property type="entry name" value="Thioesterase/thiol ester dehydrase-isomerase"/>
    <property type="match status" value="1"/>
</dbReference>
<dbReference type="Gene3D" id="3.10.129.10">
    <property type="entry name" value="Hotdog Thioesterase"/>
    <property type="match status" value="1"/>
</dbReference>